<gene>
    <name evidence="2" type="ORF">PENPOL_c017G00849</name>
</gene>
<organism evidence="2 3">
    <name type="scientific">Penicillium polonicum</name>
    <dbReference type="NCBI Taxonomy" id="60169"/>
    <lineage>
        <taxon>Eukaryota</taxon>
        <taxon>Fungi</taxon>
        <taxon>Dikarya</taxon>
        <taxon>Ascomycota</taxon>
        <taxon>Pezizomycotina</taxon>
        <taxon>Eurotiomycetes</taxon>
        <taxon>Eurotiomycetidae</taxon>
        <taxon>Eurotiales</taxon>
        <taxon>Aspergillaceae</taxon>
        <taxon>Penicillium</taxon>
    </lineage>
</organism>
<feature type="region of interest" description="Disordered" evidence="1">
    <location>
        <begin position="200"/>
        <end position="221"/>
    </location>
</feature>
<comment type="caution">
    <text evidence="2">The sequence shown here is derived from an EMBL/GenBank/DDBJ whole genome shotgun (WGS) entry which is preliminary data.</text>
</comment>
<feature type="compositionally biased region" description="Basic and acidic residues" evidence="1">
    <location>
        <begin position="131"/>
        <end position="140"/>
    </location>
</feature>
<sequence length="221" mass="25482">MQESNRDSRQTSYKKYEGLVNLQYKGNNPQEFIRKFKDIMYEVNESGARFNAHATLYHFIHCIQHNPRCHFFLQGLKPDLKDPNFMTDVYHEFAMTEGSTKFASLFNPTFSANTTTSSSSLMPSSSNFNNKKKDDKKNNNDKSGGQSKSKECNTSSSSKDKKQQHKKVFERDEENRIYCKYHNALGNHVARNCSLKPDGASANAIHHQQQPPQQQRNNYLV</sequence>
<reference evidence="3" key="1">
    <citation type="journal article" date="2017" name="Nat. Microbiol.">
        <title>Global analysis of biosynthetic gene clusters reveals vast potential of secondary metabolite production in Penicillium species.</title>
        <authorList>
            <person name="Nielsen J.C."/>
            <person name="Grijseels S."/>
            <person name="Prigent S."/>
            <person name="Ji B."/>
            <person name="Dainat J."/>
            <person name="Nielsen K.F."/>
            <person name="Frisvad J.C."/>
            <person name="Workman M."/>
            <person name="Nielsen J."/>
        </authorList>
    </citation>
    <scope>NUCLEOTIDE SEQUENCE [LARGE SCALE GENOMIC DNA]</scope>
    <source>
        <strain evidence="3">IBT 4502</strain>
    </source>
</reference>
<dbReference type="Proteomes" id="UP000191408">
    <property type="component" value="Unassembled WGS sequence"/>
</dbReference>
<dbReference type="AlphaFoldDB" id="A0A1V6N9N2"/>
<feature type="region of interest" description="Disordered" evidence="1">
    <location>
        <begin position="114"/>
        <end position="170"/>
    </location>
</feature>
<accession>A0A1V6N9N2</accession>
<dbReference type="EMBL" id="MDYM01000017">
    <property type="protein sequence ID" value="OQD61421.1"/>
    <property type="molecule type" value="Genomic_DNA"/>
</dbReference>
<evidence type="ECO:0000313" key="3">
    <source>
        <dbReference type="Proteomes" id="UP000191408"/>
    </source>
</evidence>
<evidence type="ECO:0000256" key="1">
    <source>
        <dbReference type="SAM" id="MobiDB-lite"/>
    </source>
</evidence>
<feature type="compositionally biased region" description="Low complexity" evidence="1">
    <location>
        <begin position="141"/>
        <end position="157"/>
    </location>
</feature>
<protein>
    <submittedName>
        <fullName evidence="2">Uncharacterized protein</fullName>
    </submittedName>
</protein>
<keyword evidence="3" id="KW-1185">Reference proteome</keyword>
<proteinExistence type="predicted"/>
<evidence type="ECO:0000313" key="2">
    <source>
        <dbReference type="EMBL" id="OQD61421.1"/>
    </source>
</evidence>
<name>A0A1V6N9N2_PENPO</name>
<feature type="compositionally biased region" description="Low complexity" evidence="1">
    <location>
        <begin position="114"/>
        <end position="129"/>
    </location>
</feature>